<keyword evidence="5" id="KW-0812">Transmembrane</keyword>
<dbReference type="InterPro" id="IPR001940">
    <property type="entry name" value="Peptidase_S1C"/>
</dbReference>
<reference evidence="7 8" key="1">
    <citation type="submission" date="2019-03" db="EMBL/GenBank/DDBJ databases">
        <title>Genomic Encyclopedia of Type Strains, Phase IV (KMG-IV): sequencing the most valuable type-strain genomes for metagenomic binning, comparative biology and taxonomic classification.</title>
        <authorList>
            <person name="Goeker M."/>
        </authorList>
    </citation>
    <scope>NUCLEOTIDE SEQUENCE [LARGE SCALE GENOMIC DNA]</scope>
    <source>
        <strain evidence="7 8">DSM 28679</strain>
    </source>
</reference>
<dbReference type="GO" id="GO:0004252">
    <property type="term" value="F:serine-type endopeptidase activity"/>
    <property type="evidence" value="ECO:0007669"/>
    <property type="project" value="InterPro"/>
</dbReference>
<comment type="similarity">
    <text evidence="1">Belongs to the peptidase S1C family.</text>
</comment>
<dbReference type="InterPro" id="IPR009003">
    <property type="entry name" value="Peptidase_S1_PA"/>
</dbReference>
<keyword evidence="3" id="KW-0378">Hydrolase</keyword>
<sequence>MREQVRQLGWPVLAGVLGALVIMGWFPEQLGLPTRQVSGPAAVAATGPESYAAAVSYASPAVANLYSTKMVSEPIHPLFSDPSLRHFFGDSLPQQRRLESSLGSAVLMSTEGYLLTNNHVIAGAEQIVVALKDGRETLARVIGTDPETDLAVLKVDLPDLPAISTGQSDQVRIGDVALAIGNPFGVGQTVTMGIVSATGRNQLGINTYEDFIQTDAAINPGNSGGALVDARGRLLGINTAIFSRSGGSQGIGFAIPVKLALSVMESIIEHGQVVRGWLGLEVQALTPELAETFGLQQRTGILVAGVLRDGPAAEAGLLPGDIILSIAGQAAVDGRSSMNQVANMRPGKAVEMEVLRQGEAVVLQAEVGMRPVLAGPQQ</sequence>
<dbReference type="Gene3D" id="2.30.42.10">
    <property type="match status" value="1"/>
</dbReference>
<accession>A0A4R6U3N2</accession>
<feature type="domain" description="PDZ" evidence="6">
    <location>
        <begin position="267"/>
        <end position="345"/>
    </location>
</feature>
<keyword evidence="4" id="KW-0720">Serine protease</keyword>
<evidence type="ECO:0000256" key="4">
    <source>
        <dbReference type="ARBA" id="ARBA00022825"/>
    </source>
</evidence>
<dbReference type="PANTHER" id="PTHR43343:SF3">
    <property type="entry name" value="PROTEASE DO-LIKE 8, CHLOROPLASTIC"/>
    <property type="match status" value="1"/>
</dbReference>
<dbReference type="OrthoDB" id="9758917at2"/>
<keyword evidence="5" id="KW-0472">Membrane</keyword>
<dbReference type="InterPro" id="IPR036034">
    <property type="entry name" value="PDZ_sf"/>
</dbReference>
<dbReference type="SMART" id="SM00228">
    <property type="entry name" value="PDZ"/>
    <property type="match status" value="1"/>
</dbReference>
<keyword evidence="2 7" id="KW-0645">Protease</keyword>
<dbReference type="InterPro" id="IPR001478">
    <property type="entry name" value="PDZ"/>
</dbReference>
<keyword evidence="5" id="KW-1133">Transmembrane helix</keyword>
<organism evidence="7 8">
    <name type="scientific">Thiopseudomonas denitrificans</name>
    <dbReference type="NCBI Taxonomy" id="1501432"/>
    <lineage>
        <taxon>Bacteria</taxon>
        <taxon>Pseudomonadati</taxon>
        <taxon>Pseudomonadota</taxon>
        <taxon>Gammaproteobacteria</taxon>
        <taxon>Pseudomonadales</taxon>
        <taxon>Pseudomonadaceae</taxon>
        <taxon>Thiopseudomonas</taxon>
    </lineage>
</organism>
<dbReference type="PROSITE" id="PS50106">
    <property type="entry name" value="PDZ"/>
    <property type="match status" value="1"/>
</dbReference>
<dbReference type="Pfam" id="PF13365">
    <property type="entry name" value="Trypsin_2"/>
    <property type="match status" value="1"/>
</dbReference>
<dbReference type="InterPro" id="IPR051201">
    <property type="entry name" value="Chloro_Bact_Ser_Proteases"/>
</dbReference>
<dbReference type="FunFam" id="2.40.10.10:FF:000001">
    <property type="entry name" value="Periplasmic serine protease DegS"/>
    <property type="match status" value="1"/>
</dbReference>
<feature type="transmembrane region" description="Helical" evidence="5">
    <location>
        <begin position="7"/>
        <end position="26"/>
    </location>
</feature>
<evidence type="ECO:0000313" key="7">
    <source>
        <dbReference type="EMBL" id="TDQ39025.1"/>
    </source>
</evidence>
<dbReference type="SUPFAM" id="SSF50156">
    <property type="entry name" value="PDZ domain-like"/>
    <property type="match status" value="1"/>
</dbReference>
<comment type="caution">
    <text evidence="7">The sequence shown here is derived from an EMBL/GenBank/DDBJ whole genome shotgun (WGS) entry which is preliminary data.</text>
</comment>
<dbReference type="EMBL" id="SNYK01000003">
    <property type="protein sequence ID" value="TDQ39025.1"/>
    <property type="molecule type" value="Genomic_DNA"/>
</dbReference>
<dbReference type="PANTHER" id="PTHR43343">
    <property type="entry name" value="PEPTIDASE S12"/>
    <property type="match status" value="1"/>
</dbReference>
<dbReference type="Gene3D" id="2.40.10.120">
    <property type="match status" value="1"/>
</dbReference>
<evidence type="ECO:0000313" key="8">
    <source>
        <dbReference type="Proteomes" id="UP000294575"/>
    </source>
</evidence>
<evidence type="ECO:0000256" key="3">
    <source>
        <dbReference type="ARBA" id="ARBA00022801"/>
    </source>
</evidence>
<protein>
    <submittedName>
        <fullName evidence="7">Serine protease DegS</fullName>
    </submittedName>
</protein>
<evidence type="ECO:0000256" key="5">
    <source>
        <dbReference type="SAM" id="Phobius"/>
    </source>
</evidence>
<evidence type="ECO:0000256" key="1">
    <source>
        <dbReference type="ARBA" id="ARBA00010541"/>
    </source>
</evidence>
<dbReference type="RefSeq" id="WP_101497671.1">
    <property type="nucleotide sequence ID" value="NZ_LNJZ01000009.1"/>
</dbReference>
<name>A0A4R6U3N2_9GAMM</name>
<evidence type="ECO:0000259" key="6">
    <source>
        <dbReference type="PROSITE" id="PS50106"/>
    </source>
</evidence>
<dbReference type="GO" id="GO:0006508">
    <property type="term" value="P:proteolysis"/>
    <property type="evidence" value="ECO:0007669"/>
    <property type="project" value="UniProtKB-KW"/>
</dbReference>
<keyword evidence="8" id="KW-1185">Reference proteome</keyword>
<dbReference type="Proteomes" id="UP000294575">
    <property type="component" value="Unassembled WGS sequence"/>
</dbReference>
<dbReference type="SUPFAM" id="SSF50494">
    <property type="entry name" value="Trypsin-like serine proteases"/>
    <property type="match status" value="1"/>
</dbReference>
<evidence type="ECO:0000256" key="2">
    <source>
        <dbReference type="ARBA" id="ARBA00022670"/>
    </source>
</evidence>
<dbReference type="PRINTS" id="PR00834">
    <property type="entry name" value="PROTEASES2C"/>
</dbReference>
<dbReference type="Pfam" id="PF13180">
    <property type="entry name" value="PDZ_2"/>
    <property type="match status" value="1"/>
</dbReference>
<gene>
    <name evidence="7" type="ORF">DFQ45_103195</name>
</gene>
<dbReference type="AlphaFoldDB" id="A0A4R6U3N2"/>
<proteinExistence type="inferred from homology"/>